<dbReference type="EMBL" id="LN732068">
    <property type="protein sequence ID" value="CEP15302.1"/>
    <property type="molecule type" value="Genomic_DNA"/>
</dbReference>
<organism evidence="1 2">
    <name type="scientific">Parasitella parasitica</name>
    <dbReference type="NCBI Taxonomy" id="35722"/>
    <lineage>
        <taxon>Eukaryota</taxon>
        <taxon>Fungi</taxon>
        <taxon>Fungi incertae sedis</taxon>
        <taxon>Mucoromycota</taxon>
        <taxon>Mucoromycotina</taxon>
        <taxon>Mucoromycetes</taxon>
        <taxon>Mucorales</taxon>
        <taxon>Mucorineae</taxon>
        <taxon>Mucoraceae</taxon>
        <taxon>Parasitella</taxon>
    </lineage>
</organism>
<proteinExistence type="predicted"/>
<evidence type="ECO:0000313" key="1">
    <source>
        <dbReference type="EMBL" id="CEP15302.1"/>
    </source>
</evidence>
<dbReference type="Proteomes" id="UP000054107">
    <property type="component" value="Unassembled WGS sequence"/>
</dbReference>
<accession>A0A0B7NIV6</accession>
<evidence type="ECO:0000313" key="2">
    <source>
        <dbReference type="Proteomes" id="UP000054107"/>
    </source>
</evidence>
<protein>
    <submittedName>
        <fullName evidence="1">Uncharacterized protein</fullName>
    </submittedName>
</protein>
<dbReference type="AlphaFoldDB" id="A0A0B7NIV6"/>
<gene>
    <name evidence="1" type="primary">PARPA_09509.1 scaffold 36791</name>
</gene>
<keyword evidence="2" id="KW-1185">Reference proteome</keyword>
<dbReference type="OrthoDB" id="17328at2759"/>
<reference evidence="1 2" key="1">
    <citation type="submission" date="2014-09" db="EMBL/GenBank/DDBJ databases">
        <authorList>
            <person name="Ellenberger Sabrina"/>
        </authorList>
    </citation>
    <scope>NUCLEOTIDE SEQUENCE [LARGE SCALE GENOMIC DNA]</scope>
    <source>
        <strain evidence="1 2">CBS 412.66</strain>
    </source>
</reference>
<name>A0A0B7NIV6_9FUNG</name>
<sequence length="120" mass="13360">MSILDYIGAAVEACSYNFRPGNETDFADSLGGSWYVSPTAHGVEFLTVVPFYLAMTTYFGYKAVVNKQALKINVGDFLLASHDCVICDNCSTQVCYWNKVLFITALPCKRGYFDYHHGMA</sequence>